<dbReference type="EMBL" id="CP000851">
    <property type="protein sequence ID" value="ABV85766.1"/>
    <property type="molecule type" value="Genomic_DNA"/>
</dbReference>
<organism evidence="14 15">
    <name type="scientific">Shewanella pealeana (strain ATCC 700345 / ANG-SQ1)</name>
    <dbReference type="NCBI Taxonomy" id="398579"/>
    <lineage>
        <taxon>Bacteria</taxon>
        <taxon>Pseudomonadati</taxon>
        <taxon>Pseudomonadota</taxon>
        <taxon>Gammaproteobacteria</taxon>
        <taxon>Alteromonadales</taxon>
        <taxon>Shewanellaceae</taxon>
        <taxon>Shewanella</taxon>
    </lineage>
</organism>
<dbReference type="FunFam" id="2.40.40.20:FF:000017">
    <property type="entry name" value="Formate dehydrogenase, alpha subunit"/>
    <property type="match status" value="1"/>
</dbReference>
<keyword evidence="10" id="KW-0408">Iron</keyword>
<dbReference type="Gene3D" id="3.40.228.10">
    <property type="entry name" value="Dimethylsulfoxide Reductase, domain 2"/>
    <property type="match status" value="2"/>
</dbReference>
<dbReference type="InterPro" id="IPR006655">
    <property type="entry name" value="Mopterin_OxRdtase_prok_CS"/>
</dbReference>
<dbReference type="STRING" id="398579.Spea_0438"/>
<keyword evidence="15" id="KW-1185">Reference proteome</keyword>
<evidence type="ECO:0000256" key="1">
    <source>
        <dbReference type="ARBA" id="ARBA00001966"/>
    </source>
</evidence>
<keyword evidence="5" id="KW-0479">Metal-binding</keyword>
<dbReference type="eggNOG" id="COG0243">
    <property type="taxonomic scope" value="Bacteria"/>
</dbReference>
<keyword evidence="6" id="KW-0732">Signal</keyword>
<proteinExistence type="inferred from homology"/>
<keyword evidence="9 14" id="KW-0560">Oxidoreductase</keyword>
<keyword evidence="8" id="KW-0712">Selenocysteine</keyword>
<evidence type="ECO:0000256" key="6">
    <source>
        <dbReference type="ARBA" id="ARBA00022729"/>
    </source>
</evidence>
<comment type="cofactor">
    <cofactor evidence="1">
        <name>[4Fe-4S] cluster</name>
        <dbReference type="ChEBI" id="CHEBI:49883"/>
    </cofactor>
</comment>
<evidence type="ECO:0000256" key="8">
    <source>
        <dbReference type="ARBA" id="ARBA00022933"/>
    </source>
</evidence>
<reference evidence="14 15" key="1">
    <citation type="submission" date="2007-10" db="EMBL/GenBank/DDBJ databases">
        <title>Complete sequence of Shewanella pealeana ATCC 700345.</title>
        <authorList>
            <consortium name="US DOE Joint Genome Institute"/>
            <person name="Copeland A."/>
            <person name="Lucas S."/>
            <person name="Lapidus A."/>
            <person name="Barry K."/>
            <person name="Glavina del Rio T."/>
            <person name="Dalin E."/>
            <person name="Tice H."/>
            <person name="Pitluck S."/>
            <person name="Chertkov O."/>
            <person name="Brettin T."/>
            <person name="Bruce D."/>
            <person name="Detter J.C."/>
            <person name="Han C."/>
            <person name="Schmutz J."/>
            <person name="Larimer F."/>
            <person name="Land M."/>
            <person name="Hauser L."/>
            <person name="Kyrpides N."/>
            <person name="Kim E."/>
            <person name="Zhao J.-S.Z."/>
            <person name="Manno D."/>
            <person name="Hawari J."/>
            <person name="Richardson P."/>
        </authorList>
    </citation>
    <scope>NUCLEOTIDE SEQUENCE [LARGE SCALE GENOMIC DNA]</scope>
    <source>
        <strain evidence="15">ATCC 700345 / ANG-SQ1</strain>
    </source>
</reference>
<dbReference type="GO" id="GO:0051539">
    <property type="term" value="F:4 iron, 4 sulfur cluster binding"/>
    <property type="evidence" value="ECO:0007669"/>
    <property type="project" value="UniProtKB-KW"/>
</dbReference>
<dbReference type="FunFam" id="3.40.228.10:FF:000009">
    <property type="entry name" value="Formate dehydrogenase, alpha subunit, selenocysteine-containing"/>
    <property type="match status" value="1"/>
</dbReference>
<dbReference type="GO" id="GO:0008863">
    <property type="term" value="F:formate dehydrogenase (NAD+) activity"/>
    <property type="evidence" value="ECO:0007669"/>
    <property type="project" value="UniProtKB-EC"/>
</dbReference>
<dbReference type="HOGENOM" id="CLU_000422_1_2_6"/>
<evidence type="ECO:0000256" key="7">
    <source>
        <dbReference type="ARBA" id="ARBA00022764"/>
    </source>
</evidence>
<dbReference type="PANTHER" id="PTHR43598:SF1">
    <property type="entry name" value="FORMATE DEHYDROGENASE-O MAJOR SUBUNIT"/>
    <property type="match status" value="1"/>
</dbReference>
<evidence type="ECO:0000256" key="3">
    <source>
        <dbReference type="ARBA" id="ARBA00010312"/>
    </source>
</evidence>
<evidence type="ECO:0000256" key="4">
    <source>
        <dbReference type="ARBA" id="ARBA00022485"/>
    </source>
</evidence>
<keyword evidence="4" id="KW-0004">4Fe-4S</keyword>
<sequence>MTNHWIDIKNASVVVIMGGNAAEAHPVGFGWVTEAMEHNNAKLVVVDPRFNRSAALADCYAPLRSGTDIAFLLGLSRYLIETKQVNYEYVKAYTNASYIIREDFEFNEGLFSGFDEKSRTYDKDSWYYELDEDGYAKVDETYEHPRCVWNLLKNHVDRYDFETVSNITGTPVEDYEKVCALIGSTHVHDKAATFMYALGWTHHTKGAQNIRSMALVQLLLGNIGVLGGGVNALRGHSNVQGATDMGLLCQNLPGYLKLPNDNDTDLATYLDNYTPKPLRPGQTNYWSNYPKFFISQMKSFWGENATAANNFGYDWLPKWDLQYDYTKHIDMMYKGQVNGYFVQGVNAINSMPNRNKTLAALCKLKYLVVMDPLATETSVFWQKAGEFNDVQPSEIQTQVFRLPTTLFAEEEGCIVNSGRWMQWHWKGANPPGESKPDAEILSGILMKLRELYKAEGGVLPEPIEAVNWAGYHNPHFPHGEEVAKELNGIDLKTGKQLDSFSQLKDDGSTSCGCWIYSGSWTEAGNMMARRDNSDTSGKGITPGWAFSWPQNRRVLYNRASCDVNGKPWDPKRMIVEWNHGKWHGIDVGDFNMTLPPKESAHPFIMQPEGVGRFFSLKMLAEGPFPEHYEPMETPIGTNPLHPKVISNPAVRLLEGVEETLGSHTEFPYVCTTYSLTEHFNFWTIHCRLAAISMPETFVELDEILAAKKGIANGDWVKVSSKRGSLMTKALVTKRLQPLKVHGQMVHTVGLPRHGGYNGLTRRSSSCNVLTTEVGDANTQVPEFKAFLVDIAKAEGV</sequence>
<dbReference type="EC" id="1.17.1.9" evidence="14"/>
<name>A8GZM9_SHEPA</name>
<dbReference type="Pfam" id="PF00384">
    <property type="entry name" value="Molybdopterin"/>
    <property type="match status" value="1"/>
</dbReference>
<dbReference type="InterPro" id="IPR006656">
    <property type="entry name" value="Mopterin_OxRdtase"/>
</dbReference>
<dbReference type="InterPro" id="IPR009010">
    <property type="entry name" value="Asp_de-COase-like_dom_sf"/>
</dbReference>
<dbReference type="PANTHER" id="PTHR43598">
    <property type="entry name" value="TUNGSTEN-CONTAINING FORMYLMETHANOFURAN DEHYDROGENASE 2 SUBUNIT B"/>
    <property type="match status" value="1"/>
</dbReference>
<dbReference type="Gene3D" id="2.40.40.20">
    <property type="match status" value="1"/>
</dbReference>
<dbReference type="SUPFAM" id="SSF53706">
    <property type="entry name" value="Formate dehydrogenase/DMSO reductase, domains 1-3"/>
    <property type="match status" value="1"/>
</dbReference>
<protein>
    <submittedName>
        <fullName evidence="14">Formate dehydrogenase, alpha subunit</fullName>
        <ecNumber evidence="14">1.17.1.9</ecNumber>
    </submittedName>
</protein>
<dbReference type="GO" id="GO:0009061">
    <property type="term" value="P:anaerobic respiration"/>
    <property type="evidence" value="ECO:0007669"/>
    <property type="project" value="TreeGrafter"/>
</dbReference>
<dbReference type="eggNOG" id="COG3383">
    <property type="taxonomic scope" value="Bacteria"/>
</dbReference>
<comment type="similarity">
    <text evidence="3">Belongs to the prokaryotic molybdopterin-containing oxidoreductase family.</text>
</comment>
<gene>
    <name evidence="14" type="ordered locus">Spea_0438</name>
</gene>
<keyword evidence="11" id="KW-0411">Iron-sulfur</keyword>
<evidence type="ECO:0000256" key="5">
    <source>
        <dbReference type="ARBA" id="ARBA00022723"/>
    </source>
</evidence>
<dbReference type="Proteomes" id="UP000002608">
    <property type="component" value="Chromosome"/>
</dbReference>
<dbReference type="GO" id="GO:0043546">
    <property type="term" value="F:molybdopterin cofactor binding"/>
    <property type="evidence" value="ECO:0007669"/>
    <property type="project" value="InterPro"/>
</dbReference>
<feature type="domain" description="Molybdopterin dinucleotide-binding" evidence="13">
    <location>
        <begin position="670"/>
        <end position="786"/>
    </location>
</feature>
<dbReference type="GO" id="GO:0042597">
    <property type="term" value="C:periplasmic space"/>
    <property type="evidence" value="ECO:0007669"/>
    <property type="project" value="UniProtKB-SubCell"/>
</dbReference>
<evidence type="ECO:0000256" key="2">
    <source>
        <dbReference type="ARBA" id="ARBA00004418"/>
    </source>
</evidence>
<dbReference type="GO" id="GO:0047111">
    <property type="term" value="F:formate dehydrogenase (cytochrome-c-553) activity"/>
    <property type="evidence" value="ECO:0007669"/>
    <property type="project" value="InterPro"/>
</dbReference>
<keyword evidence="7" id="KW-0574">Periplasm</keyword>
<evidence type="ECO:0000259" key="13">
    <source>
        <dbReference type="Pfam" id="PF01568"/>
    </source>
</evidence>
<feature type="domain" description="Molybdopterin oxidoreductase" evidence="12">
    <location>
        <begin position="2"/>
        <end position="376"/>
    </location>
</feature>
<dbReference type="InterPro" id="IPR006657">
    <property type="entry name" value="MoPterin_dinucl-bd_dom"/>
</dbReference>
<dbReference type="Gene3D" id="3.40.50.740">
    <property type="match status" value="1"/>
</dbReference>
<dbReference type="InterPro" id="IPR006443">
    <property type="entry name" value="Formate-DH-alph_fdnG"/>
</dbReference>
<evidence type="ECO:0000313" key="14">
    <source>
        <dbReference type="EMBL" id="ABV85766.1"/>
    </source>
</evidence>
<dbReference type="FunFam" id="3.40.50.740:FF:000007">
    <property type="entry name" value="Formate dehydrogenase, alpha subunit, selenocysteine-containing"/>
    <property type="match status" value="1"/>
</dbReference>
<dbReference type="GO" id="GO:0009055">
    <property type="term" value="F:electron transfer activity"/>
    <property type="evidence" value="ECO:0007669"/>
    <property type="project" value="InterPro"/>
</dbReference>
<dbReference type="NCBIfam" id="TIGR01553">
    <property type="entry name" value="formate-DH-alph"/>
    <property type="match status" value="1"/>
</dbReference>
<dbReference type="GO" id="GO:0030151">
    <property type="term" value="F:molybdenum ion binding"/>
    <property type="evidence" value="ECO:0007669"/>
    <property type="project" value="TreeGrafter"/>
</dbReference>
<evidence type="ECO:0000256" key="9">
    <source>
        <dbReference type="ARBA" id="ARBA00023002"/>
    </source>
</evidence>
<dbReference type="AlphaFoldDB" id="A8GZM9"/>
<evidence type="ECO:0000256" key="10">
    <source>
        <dbReference type="ARBA" id="ARBA00023004"/>
    </source>
</evidence>
<dbReference type="PROSITE" id="PS00932">
    <property type="entry name" value="MOLYBDOPTERIN_PROK_3"/>
    <property type="match status" value="1"/>
</dbReference>
<evidence type="ECO:0000313" key="15">
    <source>
        <dbReference type="Proteomes" id="UP000002608"/>
    </source>
</evidence>
<comment type="subcellular location">
    <subcellularLocation>
        <location evidence="2">Periplasm</location>
    </subcellularLocation>
</comment>
<evidence type="ECO:0000259" key="12">
    <source>
        <dbReference type="Pfam" id="PF00384"/>
    </source>
</evidence>
<dbReference type="KEGG" id="spl:Spea_0438"/>
<evidence type="ECO:0000256" key="11">
    <source>
        <dbReference type="ARBA" id="ARBA00023014"/>
    </source>
</evidence>
<accession>A8GZM9</accession>
<dbReference type="SUPFAM" id="SSF50692">
    <property type="entry name" value="ADC-like"/>
    <property type="match status" value="1"/>
</dbReference>
<dbReference type="Pfam" id="PF01568">
    <property type="entry name" value="Molydop_binding"/>
    <property type="match status" value="1"/>
</dbReference>
<dbReference type="CDD" id="cd02792">
    <property type="entry name" value="MopB_CT_Formate-Dh-Na-like"/>
    <property type="match status" value="1"/>
</dbReference>